<keyword evidence="2" id="KW-1185">Reference proteome</keyword>
<evidence type="ECO:0000313" key="1">
    <source>
        <dbReference type="EMBL" id="KAF2798955.1"/>
    </source>
</evidence>
<dbReference type="EMBL" id="MU001773">
    <property type="protein sequence ID" value="KAF2798955.1"/>
    <property type="molecule type" value="Genomic_DNA"/>
</dbReference>
<sequence>MLFTPSLYLEMVVLSQSSGAQDFGSPPPLGLGDWPGAVQHRTAGRTGPMLFLVGGRRASASGGCAWISNLLMLPSESRIPRSNWHAQFCKLPLMTEHCRVSHDVFAAYRNNTGKSYRFGM</sequence>
<dbReference type="Proteomes" id="UP000799757">
    <property type="component" value="Unassembled WGS sequence"/>
</dbReference>
<proteinExistence type="predicted"/>
<accession>A0A6A6XSF9</accession>
<evidence type="ECO:0000313" key="2">
    <source>
        <dbReference type="Proteomes" id="UP000799757"/>
    </source>
</evidence>
<reference evidence="1" key="1">
    <citation type="journal article" date="2020" name="Stud. Mycol.">
        <title>101 Dothideomycetes genomes: a test case for predicting lifestyles and emergence of pathogens.</title>
        <authorList>
            <person name="Haridas S."/>
            <person name="Albert R."/>
            <person name="Binder M."/>
            <person name="Bloem J."/>
            <person name="Labutti K."/>
            <person name="Salamov A."/>
            <person name="Andreopoulos B."/>
            <person name="Baker S."/>
            <person name="Barry K."/>
            <person name="Bills G."/>
            <person name="Bluhm B."/>
            <person name="Cannon C."/>
            <person name="Castanera R."/>
            <person name="Culley D."/>
            <person name="Daum C."/>
            <person name="Ezra D."/>
            <person name="Gonzalez J."/>
            <person name="Henrissat B."/>
            <person name="Kuo A."/>
            <person name="Liang C."/>
            <person name="Lipzen A."/>
            <person name="Lutzoni F."/>
            <person name="Magnuson J."/>
            <person name="Mondo S."/>
            <person name="Nolan M."/>
            <person name="Ohm R."/>
            <person name="Pangilinan J."/>
            <person name="Park H.-J."/>
            <person name="Ramirez L."/>
            <person name="Alfaro M."/>
            <person name="Sun H."/>
            <person name="Tritt A."/>
            <person name="Yoshinaga Y."/>
            <person name="Zwiers L.-H."/>
            <person name="Turgeon B."/>
            <person name="Goodwin S."/>
            <person name="Spatafora J."/>
            <person name="Crous P."/>
            <person name="Grigoriev I."/>
        </authorList>
    </citation>
    <scope>NUCLEOTIDE SEQUENCE</scope>
    <source>
        <strain evidence="1">CBS 109.77</strain>
    </source>
</reference>
<protein>
    <submittedName>
        <fullName evidence="1">Uncharacterized protein</fullName>
    </submittedName>
</protein>
<name>A0A6A6XSF9_9PLEO</name>
<dbReference type="AlphaFoldDB" id="A0A6A6XSF9"/>
<organism evidence="1 2">
    <name type="scientific">Melanomma pulvis-pyrius CBS 109.77</name>
    <dbReference type="NCBI Taxonomy" id="1314802"/>
    <lineage>
        <taxon>Eukaryota</taxon>
        <taxon>Fungi</taxon>
        <taxon>Dikarya</taxon>
        <taxon>Ascomycota</taxon>
        <taxon>Pezizomycotina</taxon>
        <taxon>Dothideomycetes</taxon>
        <taxon>Pleosporomycetidae</taxon>
        <taxon>Pleosporales</taxon>
        <taxon>Melanommataceae</taxon>
        <taxon>Melanomma</taxon>
    </lineage>
</organism>
<gene>
    <name evidence="1" type="ORF">K505DRAFT_85135</name>
</gene>